<dbReference type="RefSeq" id="WP_129985597.1">
    <property type="nucleotide sequence ID" value="NZ_SDPU01000012.1"/>
</dbReference>
<keyword evidence="1" id="KW-0472">Membrane</keyword>
<name>A0A4Q5J6J5_9ACTN</name>
<proteinExistence type="predicted"/>
<accession>A0A4Q5J6J5</accession>
<dbReference type="AlphaFoldDB" id="A0A4Q5J6J5"/>
<gene>
    <name evidence="2" type="ORF">ETU37_04015</name>
</gene>
<feature type="transmembrane region" description="Helical" evidence="1">
    <location>
        <begin position="45"/>
        <end position="63"/>
    </location>
</feature>
<sequence length="180" mass="18965">MSTLAVTRHLDRLSLASRQQVLLRAVPPLATPLFVWLTVVLGSPFHPLLTALLVLLAVGSALLPDSSVPLFLVLTLAATWALQVPQTLSWWTLVAALLLLAIHLACTLCGYGPPALALDRATLSAWATRGLLMASATAVVWLGTLLLAGLDLPAGPVPMVAGLAVALGWTAYLGRRLLTR</sequence>
<keyword evidence="1" id="KW-0812">Transmembrane</keyword>
<evidence type="ECO:0000313" key="3">
    <source>
        <dbReference type="Proteomes" id="UP000291189"/>
    </source>
</evidence>
<feature type="transmembrane region" description="Helical" evidence="1">
    <location>
        <begin position="21"/>
        <end position="39"/>
    </location>
</feature>
<feature type="transmembrane region" description="Helical" evidence="1">
    <location>
        <begin position="68"/>
        <end position="84"/>
    </location>
</feature>
<comment type="caution">
    <text evidence="2">The sequence shown here is derived from an EMBL/GenBank/DDBJ whole genome shotgun (WGS) entry which is preliminary data.</text>
</comment>
<evidence type="ECO:0000313" key="2">
    <source>
        <dbReference type="EMBL" id="RYU14083.1"/>
    </source>
</evidence>
<dbReference type="EMBL" id="SDPU01000012">
    <property type="protein sequence ID" value="RYU14083.1"/>
    <property type="molecule type" value="Genomic_DNA"/>
</dbReference>
<organism evidence="2 3">
    <name type="scientific">Nocardioides iriomotensis</name>
    <dbReference type="NCBI Taxonomy" id="715784"/>
    <lineage>
        <taxon>Bacteria</taxon>
        <taxon>Bacillati</taxon>
        <taxon>Actinomycetota</taxon>
        <taxon>Actinomycetes</taxon>
        <taxon>Propionibacteriales</taxon>
        <taxon>Nocardioidaceae</taxon>
        <taxon>Nocardioides</taxon>
    </lineage>
</organism>
<feature type="transmembrane region" description="Helical" evidence="1">
    <location>
        <begin position="156"/>
        <end position="174"/>
    </location>
</feature>
<keyword evidence="3" id="KW-1185">Reference proteome</keyword>
<dbReference type="Proteomes" id="UP000291189">
    <property type="component" value="Unassembled WGS sequence"/>
</dbReference>
<protein>
    <submittedName>
        <fullName evidence="2">Uncharacterized protein</fullName>
    </submittedName>
</protein>
<reference evidence="2 3" key="1">
    <citation type="submission" date="2019-01" db="EMBL/GenBank/DDBJ databases">
        <title>Nocardioides guangzhouensis sp. nov., an actinobacterium isolated from soil.</title>
        <authorList>
            <person name="Fu Y."/>
            <person name="Cai Y."/>
            <person name="Lin Z."/>
            <person name="Chen P."/>
        </authorList>
    </citation>
    <scope>NUCLEOTIDE SEQUENCE [LARGE SCALE GENOMIC DNA]</scope>
    <source>
        <strain evidence="2 3">NBRC 105384</strain>
    </source>
</reference>
<keyword evidence="1" id="KW-1133">Transmembrane helix</keyword>
<evidence type="ECO:0000256" key="1">
    <source>
        <dbReference type="SAM" id="Phobius"/>
    </source>
</evidence>
<feature type="transmembrane region" description="Helical" evidence="1">
    <location>
        <begin position="131"/>
        <end position="150"/>
    </location>
</feature>
<feature type="transmembrane region" description="Helical" evidence="1">
    <location>
        <begin position="90"/>
        <end position="111"/>
    </location>
</feature>